<feature type="region of interest" description="Disordered" evidence="1">
    <location>
        <begin position="81"/>
        <end position="107"/>
    </location>
</feature>
<dbReference type="AlphaFoldDB" id="A0A8J2X033"/>
<dbReference type="Gene3D" id="3.30.720.10">
    <property type="entry name" value="Signal recognition particle alu RNA binding heterodimer, srp9/1"/>
    <property type="match status" value="1"/>
</dbReference>
<comment type="caution">
    <text evidence="3">The sequence shown here is derived from an EMBL/GenBank/DDBJ whole genome shotgun (WGS) entry which is preliminary data.</text>
</comment>
<evidence type="ECO:0000313" key="3">
    <source>
        <dbReference type="EMBL" id="CAH0375367.1"/>
    </source>
</evidence>
<reference evidence="3" key="1">
    <citation type="submission" date="2021-11" db="EMBL/GenBank/DDBJ databases">
        <authorList>
            <consortium name="Genoscope - CEA"/>
            <person name="William W."/>
        </authorList>
    </citation>
    <scope>NUCLEOTIDE SEQUENCE</scope>
</reference>
<dbReference type="GO" id="GO:0006614">
    <property type="term" value="P:SRP-dependent cotranslational protein targeting to membrane"/>
    <property type="evidence" value="ECO:0007669"/>
    <property type="project" value="InterPro"/>
</dbReference>
<evidence type="ECO:0000259" key="2">
    <source>
        <dbReference type="Pfam" id="PF05486"/>
    </source>
</evidence>
<feature type="domain" description="SRP9" evidence="2">
    <location>
        <begin position="7"/>
        <end position="74"/>
    </location>
</feature>
<proteinExistence type="predicted"/>
<name>A0A8J2X033_9STRA</name>
<feature type="compositionally biased region" description="Basic and acidic residues" evidence="1">
    <location>
        <begin position="81"/>
        <end position="98"/>
    </location>
</feature>
<organism evidence="3 4">
    <name type="scientific">Pelagomonas calceolata</name>
    <dbReference type="NCBI Taxonomy" id="35677"/>
    <lineage>
        <taxon>Eukaryota</taxon>
        <taxon>Sar</taxon>
        <taxon>Stramenopiles</taxon>
        <taxon>Ochrophyta</taxon>
        <taxon>Pelagophyceae</taxon>
        <taxon>Pelagomonadales</taxon>
        <taxon>Pelagomonadaceae</taxon>
        <taxon>Pelagomonas</taxon>
    </lineage>
</organism>
<gene>
    <name evidence="3" type="ORF">PECAL_4P26990</name>
</gene>
<dbReference type="InterPro" id="IPR039432">
    <property type="entry name" value="SRP9_dom"/>
</dbReference>
<accession>A0A8J2X033</accession>
<dbReference type="InterPro" id="IPR009018">
    <property type="entry name" value="Signal_recog_particle_SRP9/14"/>
</dbReference>
<evidence type="ECO:0000256" key="1">
    <source>
        <dbReference type="SAM" id="MobiDB-lite"/>
    </source>
</evidence>
<sequence>MAQRCADVDEFVERVKELYELDPARVRFVMKYRHADGSLALRATNDELWLLYRTTQASDIRRLEALQLWLMSAMAGSDVETLTREATEADAAAAERREGKRKGRKKR</sequence>
<dbReference type="SUPFAM" id="SSF54762">
    <property type="entry name" value="Signal recognition particle alu RNA binding heterodimer, SRP9/14"/>
    <property type="match status" value="1"/>
</dbReference>
<dbReference type="GO" id="GO:0008312">
    <property type="term" value="F:7S RNA binding"/>
    <property type="evidence" value="ECO:0007669"/>
    <property type="project" value="InterPro"/>
</dbReference>
<dbReference type="PANTHER" id="PTHR12834:SF12">
    <property type="entry name" value="SIGNAL RECOGNITION PARTICLE 9 KDA PROTEIN"/>
    <property type="match status" value="1"/>
</dbReference>
<dbReference type="OrthoDB" id="360923at2759"/>
<dbReference type="Proteomes" id="UP000789595">
    <property type="component" value="Unassembled WGS sequence"/>
</dbReference>
<dbReference type="PANTHER" id="PTHR12834">
    <property type="entry name" value="SIGNAL RECOGNITION PARTICLE 9 KDA PROTEIN"/>
    <property type="match status" value="1"/>
</dbReference>
<evidence type="ECO:0000313" key="4">
    <source>
        <dbReference type="Proteomes" id="UP000789595"/>
    </source>
</evidence>
<keyword evidence="4" id="KW-1185">Reference proteome</keyword>
<dbReference type="EMBL" id="CAKKNE010000004">
    <property type="protein sequence ID" value="CAH0375367.1"/>
    <property type="molecule type" value="Genomic_DNA"/>
</dbReference>
<dbReference type="Pfam" id="PF05486">
    <property type="entry name" value="SRP9-21"/>
    <property type="match status" value="1"/>
</dbReference>
<protein>
    <recommendedName>
        <fullName evidence="2">SRP9 domain-containing protein</fullName>
    </recommendedName>
</protein>
<dbReference type="InterPro" id="IPR039914">
    <property type="entry name" value="SRP9-like"/>
</dbReference>
<dbReference type="GO" id="GO:0005786">
    <property type="term" value="C:signal recognition particle, endoplasmic reticulum targeting"/>
    <property type="evidence" value="ECO:0007669"/>
    <property type="project" value="TreeGrafter"/>
</dbReference>